<dbReference type="Gene3D" id="2.30.38.10">
    <property type="entry name" value="Luciferase, Domain 3"/>
    <property type="match status" value="1"/>
</dbReference>
<dbReference type="GO" id="GO:0043041">
    <property type="term" value="P:amino acid activation for nonribosomal peptide biosynthetic process"/>
    <property type="evidence" value="ECO:0007669"/>
    <property type="project" value="TreeGrafter"/>
</dbReference>
<dbReference type="KEGG" id="bao:BAMF_0314"/>
<evidence type="ECO:0000256" key="6">
    <source>
        <dbReference type="SAM" id="MobiDB-lite"/>
    </source>
</evidence>
<dbReference type="InterPro" id="IPR001242">
    <property type="entry name" value="Condensation_dom"/>
</dbReference>
<feature type="domain" description="Carrier" evidence="7">
    <location>
        <begin position="969"/>
        <end position="1044"/>
    </location>
</feature>
<dbReference type="SUPFAM" id="SSF56801">
    <property type="entry name" value="Acetyl-CoA synthetase-like"/>
    <property type="match status" value="1"/>
</dbReference>
<dbReference type="FunFam" id="3.40.50.980:FF:000001">
    <property type="entry name" value="Non-ribosomal peptide synthetase"/>
    <property type="match status" value="1"/>
</dbReference>
<evidence type="ECO:0000313" key="8">
    <source>
        <dbReference type="EMBL" id="CBI41440.1"/>
    </source>
</evidence>
<dbReference type="Gene3D" id="3.40.50.1820">
    <property type="entry name" value="alpha/beta hydrolase"/>
    <property type="match status" value="1"/>
</dbReference>
<dbReference type="InterPro" id="IPR023213">
    <property type="entry name" value="CAT-like_dom_sf"/>
</dbReference>
<sequence>MSQFSKDQVQDMYYLSPMQEGMLFHTLLNPGQSFYIEQMTMKVKGDFSVRMLEESMNVIVDRYDIFRTVFIHEKVKRPVQVVLKKRTFHIDEIDLTHLSESEQMTAINEYKEKDKVKGFQLTRDIPMRAAVFKKADKRYEWVWSYHHILLDGWCFGVVVQDLFQVYNALRENKPYSLKPVKPYKEYIKWLEKQDKQASLSYWGGYLADFEGQTTFAEQRNKQKAEYQPKELLFSLPEAETKAFTELAKSQHTTLSTALQAVWSLILGRYQRTDDVMFGTVVSGRPADIKGVEHMVGLFINVVPKRVRLTDGMNFKDLLRHLQEQSLESEPHQYVPLYDIQSQASQQKLIDHIIVFENYPLQDADSKEARQNGFEMEDVHVFEKSNYDLNVMASPGEQMLIKLAYNESVFDEAFISRLKSQLLTAISYIVQHPEAPLHTVNIIDEAEEKRLVTDLNPSRLSAEAKKLTDWFRQAAEANPDAPAVTAGETTLTYRELHEESNRLAHRLQKQGIGKGSVAALFVKRSCEMAAGILGILKAGAAYLPIDPEYPEDRIAYMLEDSKAGCIVTHQALYAEAEKLPNAGSLMCIDGEDGLDAPSDEPEASGGADMPAYIMYTSGTTGKPKGNVTTHANIQRIAKHTNYISISETDTVLSLSNYAFDGFTFDFYGSLLNGARLVIADKDTILNTEKLTELIVSEGITVMFVTTALFNVLTDAGGEWMKGLRHILFGGERASAAHVRKALRIMGPGRLIHVYGPTEVTVFATAHTIHDIPESMSAVPIGRPLNETGAYILTETGRLQPFGAVGELTLTGMGVSNGYLNREDLTKQKFIPNPFKPGERLYRTGDLARWLPDGTIEFAGRIDDQVKIRGHRIELEEIEKQIQAYQGIKEAVAAVSRNESGDAYIDAYLVCSAEIDTNGLEVFLSRQLPAYMVPQSFTILEKLPLTPNGKVNKRLLPKAEPKQRTDKDQTPPRNETEERIARIWAEVLGTESIGIHDDFFALGGHSLKAMTAASRIKKELGTDIPVKLLFEAPTIAGIADFLLHGEEKGMKDLTIMNKDQSDTLFAFPPVLGYGLMYQPLAKQLSGCRICAFDFIEEDNRIDRYTELINQLQPEGPIKLFGYSAGCTLAFETAKRLEAEGREVERLIMVDSYKKQGVSDLDGRTVESDVQALMKVNRDNEALNNEAVKEGLAKKTNAFYSYFVHTVSTGTVNADIDLLTSEPDFAMPPWLASWEEATTGEYRVKKGCGTHAEMLQGDCLERNAAHLLEFLRNEHLKLTTSR</sequence>
<dbReference type="InterPro" id="IPR001031">
    <property type="entry name" value="Thioesterase"/>
</dbReference>
<dbReference type="FunFam" id="3.40.50.12780:FF:000012">
    <property type="entry name" value="Non-ribosomal peptide synthetase"/>
    <property type="match status" value="1"/>
</dbReference>
<dbReference type="Pfam" id="PF00550">
    <property type="entry name" value="PP-binding"/>
    <property type="match status" value="1"/>
</dbReference>
<dbReference type="PROSITE" id="PS50075">
    <property type="entry name" value="CARRIER"/>
    <property type="match status" value="1"/>
</dbReference>
<dbReference type="Pfam" id="PF00975">
    <property type="entry name" value="Thioesterase"/>
    <property type="match status" value="1"/>
</dbReference>
<dbReference type="InterPro" id="IPR036736">
    <property type="entry name" value="ACP-like_sf"/>
</dbReference>
<dbReference type="PANTHER" id="PTHR45527">
    <property type="entry name" value="NONRIBOSOMAL PEPTIDE SYNTHETASE"/>
    <property type="match status" value="1"/>
</dbReference>
<dbReference type="InterPro" id="IPR045851">
    <property type="entry name" value="AMP-bd_C_sf"/>
</dbReference>
<dbReference type="Gene3D" id="1.10.287.490">
    <property type="entry name" value="Helix hairpin bin"/>
    <property type="match status" value="1"/>
</dbReference>
<dbReference type="InterPro" id="IPR020806">
    <property type="entry name" value="PKS_PP-bd"/>
</dbReference>
<dbReference type="GO" id="GO:0005829">
    <property type="term" value="C:cytosol"/>
    <property type="evidence" value="ECO:0007669"/>
    <property type="project" value="TreeGrafter"/>
</dbReference>
<dbReference type="InterPro" id="IPR029058">
    <property type="entry name" value="AB_hydrolase_fold"/>
</dbReference>
<keyword evidence="4" id="KW-0597">Phosphoprotein</keyword>
<dbReference type="InterPro" id="IPR009081">
    <property type="entry name" value="PP-bd_ACP"/>
</dbReference>
<dbReference type="Proteomes" id="UP000006562">
    <property type="component" value="Chromosome"/>
</dbReference>
<evidence type="ECO:0000313" key="9">
    <source>
        <dbReference type="Proteomes" id="UP000006562"/>
    </source>
</evidence>
<dbReference type="PANTHER" id="PTHR45527:SF1">
    <property type="entry name" value="FATTY ACID SYNTHASE"/>
    <property type="match status" value="1"/>
</dbReference>
<comment type="cofactor">
    <cofactor evidence="1">
        <name>pantetheine 4'-phosphate</name>
        <dbReference type="ChEBI" id="CHEBI:47942"/>
    </cofactor>
</comment>
<comment type="similarity">
    <text evidence="2">Belongs to the ATP-dependent AMP-binding enzyme family.</text>
</comment>
<dbReference type="GO" id="GO:0047462">
    <property type="term" value="F:phenylalanine racemase (ATP-hydrolyzing) activity"/>
    <property type="evidence" value="ECO:0007669"/>
    <property type="project" value="UniProtKB-EC"/>
</dbReference>
<evidence type="ECO:0000256" key="4">
    <source>
        <dbReference type="ARBA" id="ARBA00022553"/>
    </source>
</evidence>
<dbReference type="SMART" id="SM00823">
    <property type="entry name" value="PKS_PP"/>
    <property type="match status" value="1"/>
</dbReference>
<dbReference type="SUPFAM" id="SSF47336">
    <property type="entry name" value="ACP-like"/>
    <property type="match status" value="1"/>
</dbReference>
<evidence type="ECO:0000256" key="2">
    <source>
        <dbReference type="ARBA" id="ARBA00006432"/>
    </source>
</evidence>
<evidence type="ECO:0000259" key="7">
    <source>
        <dbReference type="PROSITE" id="PS50075"/>
    </source>
</evidence>
<dbReference type="InterPro" id="IPR000873">
    <property type="entry name" value="AMP-dep_synth/lig_dom"/>
</dbReference>
<dbReference type="SUPFAM" id="SSF53474">
    <property type="entry name" value="alpha/beta-Hydrolases"/>
    <property type="match status" value="1"/>
</dbReference>
<dbReference type="Gene3D" id="3.40.50.980">
    <property type="match status" value="2"/>
</dbReference>
<dbReference type="InterPro" id="IPR020845">
    <property type="entry name" value="AMP-binding_CS"/>
</dbReference>
<dbReference type="NCBIfam" id="TIGR01733">
    <property type="entry name" value="AA-adenyl-dom"/>
    <property type="match status" value="1"/>
</dbReference>
<dbReference type="Pfam" id="PF00501">
    <property type="entry name" value="AMP-binding"/>
    <property type="match status" value="1"/>
</dbReference>
<dbReference type="GO" id="GO:0044550">
    <property type="term" value="P:secondary metabolite biosynthetic process"/>
    <property type="evidence" value="ECO:0007669"/>
    <property type="project" value="TreeGrafter"/>
</dbReference>
<reference evidence="9" key="2">
    <citation type="journal article" date="2011" name="J. Biotechnol.">
        <title>Genome sequence of B. amyloliquefaciens type strain DSM7(T) reveals differences to plant-associated B. amyloliquefaciens FZB42.</title>
        <authorList>
            <person name="Ruckert C."/>
            <person name="Blom J."/>
            <person name="Chen X."/>
            <person name="Reva O."/>
            <person name="Borriss R."/>
        </authorList>
    </citation>
    <scope>NUCLEOTIDE SEQUENCE [LARGE SCALE GENOMIC DNA]</scope>
    <source>
        <strain evidence="9">DSM 7</strain>
    </source>
</reference>
<dbReference type="GO" id="GO:0008610">
    <property type="term" value="P:lipid biosynthetic process"/>
    <property type="evidence" value="ECO:0007669"/>
    <property type="project" value="UniProtKB-ARBA"/>
</dbReference>
<gene>
    <name evidence="8" type="primary">srfAC</name>
    <name evidence="8" type="ordered locus">BAMF_0314</name>
</gene>
<keyword evidence="9" id="KW-1185">Reference proteome</keyword>
<proteinExistence type="inferred from homology"/>
<dbReference type="FunFam" id="2.30.38.10:FF:000001">
    <property type="entry name" value="Non-ribosomal peptide synthetase PvdI"/>
    <property type="match status" value="1"/>
</dbReference>
<accession>A0A9P1NGM4</accession>
<reference evidence="8 9" key="1">
    <citation type="journal article" date="2011" name="Int. J. Syst. Evol. Microbiol.">
        <title>Relationship of Bacillus amyloliquefaciens clades associated with strains DSM 7T and FZB42T: a proposal for Bacillus amyloliquefaciens subsp. amyloliquefaciens subsp. nov. and Bacillus amyloliquefaciens subsp. plantarum subsp. nov. based on complete genome sequence comparisons.</title>
        <authorList>
            <person name="Borriss R."/>
            <person name="Chen X.H."/>
            <person name="Rueckert C."/>
            <person name="Blom J."/>
            <person name="Becker A."/>
            <person name="Baumgarth B."/>
            <person name="Fan B."/>
            <person name="Pukall R."/>
            <person name="Schumann P."/>
            <person name="Sproer C."/>
            <person name="Junge H."/>
            <person name="Vater J."/>
            <person name="Puhler A."/>
            <person name="Klenk H.P."/>
        </authorList>
    </citation>
    <scope>NUCLEOTIDE SEQUENCE [LARGE SCALE GENOMIC DNA]</scope>
    <source>
        <strain evidence="9">DSM 7</strain>
    </source>
</reference>
<dbReference type="PROSITE" id="PS00455">
    <property type="entry name" value="AMP_BINDING"/>
    <property type="match status" value="1"/>
</dbReference>
<dbReference type="FunFam" id="3.40.50.980:FF:000002">
    <property type="entry name" value="Enterobactin synthetase component F"/>
    <property type="match status" value="1"/>
</dbReference>
<dbReference type="InterPro" id="IPR006162">
    <property type="entry name" value="Ppantetheine_attach_site"/>
</dbReference>
<dbReference type="Gene3D" id="3.30.559.30">
    <property type="entry name" value="Nonribosomal peptide synthetase, condensation domain"/>
    <property type="match status" value="1"/>
</dbReference>
<dbReference type="AlphaFoldDB" id="A0A9P1NGM4"/>
<dbReference type="CDD" id="cd19543">
    <property type="entry name" value="DCL_NRPS"/>
    <property type="match status" value="1"/>
</dbReference>
<feature type="region of interest" description="Disordered" evidence="6">
    <location>
        <begin position="948"/>
        <end position="974"/>
    </location>
</feature>
<dbReference type="EC" id="5.1.1.11" evidence="8"/>
<keyword evidence="5" id="KW-0045">Antibiotic biosynthesis</keyword>
<keyword evidence="3" id="KW-0596">Phosphopantetheine</keyword>
<dbReference type="GO" id="GO:0017000">
    <property type="term" value="P:antibiotic biosynthetic process"/>
    <property type="evidence" value="ECO:0007669"/>
    <property type="project" value="UniProtKB-KW"/>
</dbReference>
<dbReference type="Gene3D" id="3.30.559.10">
    <property type="entry name" value="Chloramphenicol acetyltransferase-like domain"/>
    <property type="match status" value="1"/>
</dbReference>
<dbReference type="CDD" id="cd12117">
    <property type="entry name" value="A_NRPS_Srf_like"/>
    <property type="match status" value="1"/>
</dbReference>
<dbReference type="EMBL" id="FN597644">
    <property type="protein sequence ID" value="CBI41440.1"/>
    <property type="molecule type" value="Genomic_DNA"/>
</dbReference>
<dbReference type="GO" id="GO:0031177">
    <property type="term" value="F:phosphopantetheine binding"/>
    <property type="evidence" value="ECO:0007669"/>
    <property type="project" value="InterPro"/>
</dbReference>
<dbReference type="FunFam" id="1.10.1200.10:FF:000005">
    <property type="entry name" value="Nonribosomal peptide synthetase 1"/>
    <property type="match status" value="1"/>
</dbReference>
<dbReference type="FunFam" id="3.30.559.10:FF:000012">
    <property type="entry name" value="Non-ribosomal peptide synthetase"/>
    <property type="match status" value="1"/>
</dbReference>
<keyword evidence="8" id="KW-0413">Isomerase</keyword>
<evidence type="ECO:0000256" key="3">
    <source>
        <dbReference type="ARBA" id="ARBA00022450"/>
    </source>
</evidence>
<dbReference type="Gene3D" id="3.30.300.30">
    <property type="match status" value="1"/>
</dbReference>
<dbReference type="RefSeq" id="WP_013350974.1">
    <property type="nucleotide sequence ID" value="NC_014551.1"/>
</dbReference>
<evidence type="ECO:0000256" key="5">
    <source>
        <dbReference type="ARBA" id="ARBA00023194"/>
    </source>
</evidence>
<protein>
    <submittedName>
        <fullName evidence="8">Nonribosomal surfactin synthetase C</fullName>
        <ecNumber evidence="8">5.1.1.11</ecNumber>
    </submittedName>
</protein>
<name>A0A9P1NGM4_BACAS</name>
<organism evidence="8 9">
    <name type="scientific">Bacillus amyloliquefaciens (strain ATCC 23350 / DSM 7 / BCRC 11601 / CCUG 28519 / NBRC 15535 / NRRL B-14393 / F)</name>
    <dbReference type="NCBI Taxonomy" id="692420"/>
    <lineage>
        <taxon>Bacteria</taxon>
        <taxon>Bacillati</taxon>
        <taxon>Bacillota</taxon>
        <taxon>Bacilli</taxon>
        <taxon>Bacillales</taxon>
        <taxon>Bacillaceae</taxon>
        <taxon>Bacillus</taxon>
        <taxon>Bacillus amyloliquefaciens group</taxon>
    </lineage>
</organism>
<dbReference type="InterPro" id="IPR010071">
    <property type="entry name" value="AA_adenyl_dom"/>
</dbReference>
<evidence type="ECO:0000256" key="1">
    <source>
        <dbReference type="ARBA" id="ARBA00001957"/>
    </source>
</evidence>
<dbReference type="SUPFAM" id="SSF52777">
    <property type="entry name" value="CoA-dependent acyltransferases"/>
    <property type="match status" value="2"/>
</dbReference>
<dbReference type="PROSITE" id="PS00012">
    <property type="entry name" value="PHOSPHOPANTETHEINE"/>
    <property type="match status" value="1"/>
</dbReference>
<feature type="compositionally biased region" description="Basic and acidic residues" evidence="6">
    <location>
        <begin position="955"/>
        <end position="974"/>
    </location>
</feature>
<dbReference type="Pfam" id="PF00668">
    <property type="entry name" value="Condensation"/>
    <property type="match status" value="1"/>
</dbReference>
<dbReference type="Gene3D" id="1.10.1200.10">
    <property type="entry name" value="ACP-like"/>
    <property type="match status" value="1"/>
</dbReference>